<reference evidence="1" key="1">
    <citation type="journal article" date="2020" name="Stud. Mycol.">
        <title>101 Dothideomycetes genomes: a test case for predicting lifestyles and emergence of pathogens.</title>
        <authorList>
            <person name="Haridas S."/>
            <person name="Albert R."/>
            <person name="Binder M."/>
            <person name="Bloem J."/>
            <person name="Labutti K."/>
            <person name="Salamov A."/>
            <person name="Andreopoulos B."/>
            <person name="Baker S."/>
            <person name="Barry K."/>
            <person name="Bills G."/>
            <person name="Bluhm B."/>
            <person name="Cannon C."/>
            <person name="Castanera R."/>
            <person name="Culley D."/>
            <person name="Daum C."/>
            <person name="Ezra D."/>
            <person name="Gonzalez J."/>
            <person name="Henrissat B."/>
            <person name="Kuo A."/>
            <person name="Liang C."/>
            <person name="Lipzen A."/>
            <person name="Lutzoni F."/>
            <person name="Magnuson J."/>
            <person name="Mondo S."/>
            <person name="Nolan M."/>
            <person name="Ohm R."/>
            <person name="Pangilinan J."/>
            <person name="Park H.-J."/>
            <person name="Ramirez L."/>
            <person name="Alfaro M."/>
            <person name="Sun H."/>
            <person name="Tritt A."/>
            <person name="Yoshinaga Y."/>
            <person name="Zwiers L.-H."/>
            <person name="Turgeon B."/>
            <person name="Goodwin S."/>
            <person name="Spatafora J."/>
            <person name="Crous P."/>
            <person name="Grigoriev I."/>
        </authorList>
    </citation>
    <scope>NUCLEOTIDE SEQUENCE</scope>
    <source>
        <strain evidence="1">ATCC 200398</strain>
    </source>
</reference>
<sequence>MTYHLSMEELWASLKSSTIPKGQYDTYQTRNGNPGRMAPKWHPSSLLIVLEISSGRKTAGQYIMKGTKNNLERKYGASIEKASGLRIPWLPDQPDFSTQSRMCAESAASSLERKKNISTEIDAWLLDRPNIRNSEFMSWMKGANMTEIGALRNQQRIPSMVTPTRAYEYFRTPEFMNSRRKQRDIMRMSVDSVSISSSTRLEERIKWRKVFDMGEPRIYKTKSQFTFDFGVLGLPQESNVSGFNEMERPDRTFCHDYVNYFFASLMDSLNRGEIEVVQRYRNEPTVTGRLPRSRNFKLRYACLMEVLKPEFQFLNGMRLRMISSFHKTRSQLLLRLEILQSPSHPASRSTRRVKSVCTVSAMGLARSKEDNVQAHGQIQSPLVLSLPIPNLNEWDPMQNVPSTCTMLGNKLTQVSCHGDPIDQSKHFNTKRNGGSSRLLGNSRELRLKGVDDQNLNDHEAHFHCRHLNETYEQEHKSIIDQNIRVENALEESGVRWGLWVLSFIGAQSLSAFLHDFQKGAAVGMKTLESALDLYATYLTSKGKEYRWTYYDNTGTGKIKAARNLTLTKYLMKELESKGRFNETMIYVRRPCESLSNASTSLSKFDGCIGTNWKGCSSMRYNQQPHLHGARIDDNFLFGKHMTKTELDSSATQAVQKQITSSPWRNWKETGYAT</sequence>
<accession>A0ACB6QUU8</accession>
<organism evidence="1 2">
    <name type="scientific">Lindgomyces ingoldianus</name>
    <dbReference type="NCBI Taxonomy" id="673940"/>
    <lineage>
        <taxon>Eukaryota</taxon>
        <taxon>Fungi</taxon>
        <taxon>Dikarya</taxon>
        <taxon>Ascomycota</taxon>
        <taxon>Pezizomycotina</taxon>
        <taxon>Dothideomycetes</taxon>
        <taxon>Pleosporomycetidae</taxon>
        <taxon>Pleosporales</taxon>
        <taxon>Lindgomycetaceae</taxon>
        <taxon>Lindgomyces</taxon>
    </lineage>
</organism>
<proteinExistence type="predicted"/>
<protein>
    <submittedName>
        <fullName evidence="1">Uncharacterized protein</fullName>
    </submittedName>
</protein>
<gene>
    <name evidence="1" type="ORF">BDR25DRAFT_355478</name>
</gene>
<comment type="caution">
    <text evidence="1">The sequence shown here is derived from an EMBL/GenBank/DDBJ whole genome shotgun (WGS) entry which is preliminary data.</text>
</comment>
<dbReference type="Proteomes" id="UP000799755">
    <property type="component" value="Unassembled WGS sequence"/>
</dbReference>
<evidence type="ECO:0000313" key="2">
    <source>
        <dbReference type="Proteomes" id="UP000799755"/>
    </source>
</evidence>
<name>A0ACB6QUU8_9PLEO</name>
<keyword evidence="2" id="KW-1185">Reference proteome</keyword>
<evidence type="ECO:0000313" key="1">
    <source>
        <dbReference type="EMBL" id="KAF2470363.1"/>
    </source>
</evidence>
<dbReference type="EMBL" id="MU003508">
    <property type="protein sequence ID" value="KAF2470363.1"/>
    <property type="molecule type" value="Genomic_DNA"/>
</dbReference>